<dbReference type="KEGG" id="gtt:GUITHDRAFT_72854"/>
<dbReference type="GO" id="GO:0008271">
    <property type="term" value="F:secondary active sulfate transmembrane transporter activity"/>
    <property type="evidence" value="ECO:0007669"/>
    <property type="project" value="InterPro"/>
</dbReference>
<feature type="transmembrane region" description="Helical" evidence="5">
    <location>
        <begin position="439"/>
        <end position="470"/>
    </location>
</feature>
<feature type="transmembrane region" description="Helical" evidence="5">
    <location>
        <begin position="258"/>
        <end position="275"/>
    </location>
</feature>
<feature type="transmembrane region" description="Helical" evidence="5">
    <location>
        <begin position="228"/>
        <end position="246"/>
    </location>
</feature>
<evidence type="ECO:0000313" key="8">
    <source>
        <dbReference type="EnsemblProtists" id="EKX43871"/>
    </source>
</evidence>
<dbReference type="PROSITE" id="PS50801">
    <property type="entry name" value="STAS"/>
    <property type="match status" value="1"/>
</dbReference>
<reference evidence="7 9" key="1">
    <citation type="journal article" date="2012" name="Nature">
        <title>Algal genomes reveal evolutionary mosaicism and the fate of nucleomorphs.</title>
        <authorList>
            <consortium name="DOE Joint Genome Institute"/>
            <person name="Curtis B.A."/>
            <person name="Tanifuji G."/>
            <person name="Burki F."/>
            <person name="Gruber A."/>
            <person name="Irimia M."/>
            <person name="Maruyama S."/>
            <person name="Arias M.C."/>
            <person name="Ball S.G."/>
            <person name="Gile G.H."/>
            <person name="Hirakawa Y."/>
            <person name="Hopkins J.F."/>
            <person name="Kuo A."/>
            <person name="Rensing S.A."/>
            <person name="Schmutz J."/>
            <person name="Symeonidi A."/>
            <person name="Elias M."/>
            <person name="Eveleigh R.J."/>
            <person name="Herman E.K."/>
            <person name="Klute M.J."/>
            <person name="Nakayama T."/>
            <person name="Obornik M."/>
            <person name="Reyes-Prieto A."/>
            <person name="Armbrust E.V."/>
            <person name="Aves S.J."/>
            <person name="Beiko R.G."/>
            <person name="Coutinho P."/>
            <person name="Dacks J.B."/>
            <person name="Durnford D.G."/>
            <person name="Fast N.M."/>
            <person name="Green B.R."/>
            <person name="Grisdale C.J."/>
            <person name="Hempel F."/>
            <person name="Henrissat B."/>
            <person name="Hoppner M.P."/>
            <person name="Ishida K."/>
            <person name="Kim E."/>
            <person name="Koreny L."/>
            <person name="Kroth P.G."/>
            <person name="Liu Y."/>
            <person name="Malik S.B."/>
            <person name="Maier U.G."/>
            <person name="McRose D."/>
            <person name="Mock T."/>
            <person name="Neilson J.A."/>
            <person name="Onodera N.T."/>
            <person name="Poole A.M."/>
            <person name="Pritham E.J."/>
            <person name="Richards T.A."/>
            <person name="Rocap G."/>
            <person name="Roy S.W."/>
            <person name="Sarai C."/>
            <person name="Schaack S."/>
            <person name="Shirato S."/>
            <person name="Slamovits C.H."/>
            <person name="Spencer D.F."/>
            <person name="Suzuki S."/>
            <person name="Worden A.Z."/>
            <person name="Zauner S."/>
            <person name="Barry K."/>
            <person name="Bell C."/>
            <person name="Bharti A.K."/>
            <person name="Crow J.A."/>
            <person name="Grimwood J."/>
            <person name="Kramer R."/>
            <person name="Lindquist E."/>
            <person name="Lucas S."/>
            <person name="Salamov A."/>
            <person name="McFadden G.I."/>
            <person name="Lane C.E."/>
            <person name="Keeling P.J."/>
            <person name="Gray M.W."/>
            <person name="Grigoriev I.V."/>
            <person name="Archibald J.M."/>
        </authorList>
    </citation>
    <scope>NUCLEOTIDE SEQUENCE</scope>
    <source>
        <strain evidence="7 9">CCMP2712</strain>
    </source>
</reference>
<dbReference type="RefSeq" id="XP_005830851.1">
    <property type="nucleotide sequence ID" value="XM_005830794.1"/>
</dbReference>
<feature type="transmembrane region" description="Helical" evidence="5">
    <location>
        <begin position="182"/>
        <end position="200"/>
    </location>
</feature>
<dbReference type="Pfam" id="PF00916">
    <property type="entry name" value="Sulfate_transp"/>
    <property type="match status" value="1"/>
</dbReference>
<evidence type="ECO:0000256" key="4">
    <source>
        <dbReference type="ARBA" id="ARBA00023136"/>
    </source>
</evidence>
<dbReference type="OrthoDB" id="288203at2759"/>
<keyword evidence="9" id="KW-1185">Reference proteome</keyword>
<dbReference type="eggNOG" id="KOG0236">
    <property type="taxonomic scope" value="Eukaryota"/>
</dbReference>
<feature type="transmembrane region" description="Helical" evidence="5">
    <location>
        <begin position="308"/>
        <end position="332"/>
    </location>
</feature>
<feature type="transmembrane region" description="Helical" evidence="5">
    <location>
        <begin position="94"/>
        <end position="110"/>
    </location>
</feature>
<dbReference type="GO" id="GO:0016020">
    <property type="term" value="C:membrane"/>
    <property type="evidence" value="ECO:0007669"/>
    <property type="project" value="UniProtKB-SubCell"/>
</dbReference>
<dbReference type="Proteomes" id="UP000011087">
    <property type="component" value="Unassembled WGS sequence"/>
</dbReference>
<feature type="transmembrane region" description="Helical" evidence="5">
    <location>
        <begin position="68"/>
        <end position="88"/>
    </location>
</feature>
<name>L1J5U5_GUITC</name>
<evidence type="ECO:0000256" key="1">
    <source>
        <dbReference type="ARBA" id="ARBA00004141"/>
    </source>
</evidence>
<keyword evidence="4 5" id="KW-0472">Membrane</keyword>
<keyword evidence="3 5" id="KW-1133">Transmembrane helix</keyword>
<feature type="transmembrane region" description="Helical" evidence="5">
    <location>
        <begin position="383"/>
        <end position="403"/>
    </location>
</feature>
<dbReference type="InterPro" id="IPR001902">
    <property type="entry name" value="SLC26A/SulP_fam"/>
</dbReference>
<dbReference type="NCBIfam" id="TIGR00815">
    <property type="entry name" value="sulP"/>
    <property type="match status" value="1"/>
</dbReference>
<feature type="transmembrane region" description="Helical" evidence="5">
    <location>
        <begin position="148"/>
        <end position="170"/>
    </location>
</feature>
<feature type="domain" description="STAS" evidence="6">
    <location>
        <begin position="494"/>
        <end position="570"/>
    </location>
</feature>
<evidence type="ECO:0000313" key="9">
    <source>
        <dbReference type="Proteomes" id="UP000011087"/>
    </source>
</evidence>
<protein>
    <recommendedName>
        <fullName evidence="6">STAS domain-containing protein</fullName>
    </recommendedName>
</protein>
<keyword evidence="2 5" id="KW-0812">Transmembrane</keyword>
<reference evidence="9" key="2">
    <citation type="submission" date="2012-11" db="EMBL/GenBank/DDBJ databases">
        <authorList>
            <person name="Kuo A."/>
            <person name="Curtis B.A."/>
            <person name="Tanifuji G."/>
            <person name="Burki F."/>
            <person name="Gruber A."/>
            <person name="Irimia M."/>
            <person name="Maruyama S."/>
            <person name="Arias M.C."/>
            <person name="Ball S.G."/>
            <person name="Gile G.H."/>
            <person name="Hirakawa Y."/>
            <person name="Hopkins J.F."/>
            <person name="Rensing S.A."/>
            <person name="Schmutz J."/>
            <person name="Symeonidi A."/>
            <person name="Elias M."/>
            <person name="Eveleigh R.J."/>
            <person name="Herman E.K."/>
            <person name="Klute M.J."/>
            <person name="Nakayama T."/>
            <person name="Obornik M."/>
            <person name="Reyes-Prieto A."/>
            <person name="Armbrust E.V."/>
            <person name="Aves S.J."/>
            <person name="Beiko R.G."/>
            <person name="Coutinho P."/>
            <person name="Dacks J.B."/>
            <person name="Durnford D.G."/>
            <person name="Fast N.M."/>
            <person name="Green B.R."/>
            <person name="Grisdale C."/>
            <person name="Hempe F."/>
            <person name="Henrissat B."/>
            <person name="Hoppner M.P."/>
            <person name="Ishida K.-I."/>
            <person name="Kim E."/>
            <person name="Koreny L."/>
            <person name="Kroth P.G."/>
            <person name="Liu Y."/>
            <person name="Malik S.-B."/>
            <person name="Maier U.G."/>
            <person name="McRose D."/>
            <person name="Mock T."/>
            <person name="Neilson J.A."/>
            <person name="Onodera N.T."/>
            <person name="Poole A.M."/>
            <person name="Pritham E.J."/>
            <person name="Richards T.A."/>
            <person name="Rocap G."/>
            <person name="Roy S.W."/>
            <person name="Sarai C."/>
            <person name="Schaack S."/>
            <person name="Shirato S."/>
            <person name="Slamovits C.H."/>
            <person name="Spencer D.F."/>
            <person name="Suzuki S."/>
            <person name="Worden A.Z."/>
            <person name="Zauner S."/>
            <person name="Barry K."/>
            <person name="Bell C."/>
            <person name="Bharti A.K."/>
            <person name="Crow J.A."/>
            <person name="Grimwood J."/>
            <person name="Kramer R."/>
            <person name="Lindquist E."/>
            <person name="Lucas S."/>
            <person name="Salamov A."/>
            <person name="McFadden G.I."/>
            <person name="Lane C.E."/>
            <person name="Keeling P.J."/>
            <person name="Gray M.W."/>
            <person name="Grigoriev I.V."/>
            <person name="Archibald J.M."/>
        </authorList>
    </citation>
    <scope>NUCLEOTIDE SEQUENCE</scope>
    <source>
        <strain evidence="9">CCMP2712</strain>
    </source>
</reference>
<evidence type="ECO:0000313" key="7">
    <source>
        <dbReference type="EMBL" id="EKX43871.1"/>
    </source>
</evidence>
<dbReference type="PANTHER" id="PTHR11814">
    <property type="entry name" value="SULFATE TRANSPORTER"/>
    <property type="match status" value="1"/>
</dbReference>
<evidence type="ECO:0000256" key="3">
    <source>
        <dbReference type="ARBA" id="ARBA00022989"/>
    </source>
</evidence>
<evidence type="ECO:0000259" key="6">
    <source>
        <dbReference type="PROSITE" id="PS50801"/>
    </source>
</evidence>
<dbReference type="OMA" id="TGPMSVT"/>
<proteinExistence type="predicted"/>
<dbReference type="HOGENOM" id="CLU_003182_13_2_1"/>
<organism evidence="7">
    <name type="scientific">Guillardia theta (strain CCMP2712)</name>
    <name type="common">Cryptophyte</name>
    <dbReference type="NCBI Taxonomy" id="905079"/>
    <lineage>
        <taxon>Eukaryota</taxon>
        <taxon>Cryptophyceae</taxon>
        <taxon>Pyrenomonadales</taxon>
        <taxon>Geminigeraceae</taxon>
        <taxon>Guillardia</taxon>
    </lineage>
</organism>
<sequence length="570" mass="61541">MDREDKREDQNVDLLRTEYLDEYKPPPFKHRALSFLKSQYQLSSLVPSTVWIPKYINGGWREDLMGDIFAGLTVGFFLVPQGMSYALVANLPPIYGLYTGSFPLIVYGLLGTSRQLAVGPVAIVSLLVSHGLNSIAPAKLEDGSANPAFIKLAIASSFLSGLFQLALGLFKLGFLTSFLSHPVVAGFTSAAAIIIGLGQMKHVLGYSLSESNNTFVVIVDMLARLGEAHWPSVLMGIGVMAFLMVFKKVPRLRKVPSAMLIVVIGILVAIISWGARLDKSGFKICGTIPAGVPVPQAPELPSTGMGALFSFVLISSMLGYMESIAVGLTYANKNGYAINPDQELVAFGVSNIVGSFFRCYPAAGGFGRSAVNANAGSRTQLAGIISGLLMLIVLGALTPLFYYLPKPVLGAIVIIAVSGLLDTHEPWHLYQLEAWEELIAFSVTFMATLLLGAELGLAVGFACSIIALLFQTSSPTYSVLGQVPGTHNYHDMKVMESAVPVPGILIIRFDMDLWFANCNGFRDAVLHEVKLALHMVSETDKPRGELRRLVLDLSGVNRLDSSSMRTMKDI</sequence>
<dbReference type="AlphaFoldDB" id="L1J5U5"/>
<reference evidence="8" key="3">
    <citation type="submission" date="2015-06" db="UniProtKB">
        <authorList>
            <consortium name="EnsemblProtists"/>
        </authorList>
    </citation>
    <scope>IDENTIFICATION</scope>
</reference>
<dbReference type="InterPro" id="IPR002645">
    <property type="entry name" value="STAS_dom"/>
</dbReference>
<dbReference type="SUPFAM" id="SSF52091">
    <property type="entry name" value="SpoIIaa-like"/>
    <property type="match status" value="1"/>
</dbReference>
<dbReference type="InterPro" id="IPR018045">
    <property type="entry name" value="S04_transporter_CS"/>
</dbReference>
<accession>L1J5U5</accession>
<dbReference type="GeneID" id="17300459"/>
<dbReference type="Gene3D" id="3.30.750.24">
    <property type="entry name" value="STAS domain"/>
    <property type="match status" value="1"/>
</dbReference>
<dbReference type="Pfam" id="PF01740">
    <property type="entry name" value="STAS"/>
    <property type="match status" value="1"/>
</dbReference>
<feature type="transmembrane region" description="Helical" evidence="5">
    <location>
        <begin position="117"/>
        <end position="136"/>
    </location>
</feature>
<dbReference type="CDD" id="cd07042">
    <property type="entry name" value="STAS_SulP_like_sulfate_transporter"/>
    <property type="match status" value="1"/>
</dbReference>
<evidence type="ECO:0000256" key="5">
    <source>
        <dbReference type="SAM" id="Phobius"/>
    </source>
</evidence>
<gene>
    <name evidence="7" type="ORF">GUITHDRAFT_72854</name>
</gene>
<evidence type="ECO:0000256" key="2">
    <source>
        <dbReference type="ARBA" id="ARBA00022692"/>
    </source>
</evidence>
<feature type="non-terminal residue" evidence="7">
    <location>
        <position position="1"/>
    </location>
</feature>
<comment type="subcellular location">
    <subcellularLocation>
        <location evidence="1">Membrane</location>
        <topology evidence="1">Multi-pass membrane protein</topology>
    </subcellularLocation>
</comment>
<dbReference type="InterPro" id="IPR011547">
    <property type="entry name" value="SLC26A/SulP_dom"/>
</dbReference>
<dbReference type="PaxDb" id="55529-EKX43871"/>
<dbReference type="EnsemblProtists" id="EKX43871">
    <property type="protein sequence ID" value="EKX43871"/>
    <property type="gene ID" value="GUITHDRAFT_72854"/>
</dbReference>
<dbReference type="InterPro" id="IPR036513">
    <property type="entry name" value="STAS_dom_sf"/>
</dbReference>
<dbReference type="EMBL" id="JH993008">
    <property type="protein sequence ID" value="EKX43871.1"/>
    <property type="molecule type" value="Genomic_DNA"/>
</dbReference>
<dbReference type="PROSITE" id="PS01130">
    <property type="entry name" value="SLC26A"/>
    <property type="match status" value="1"/>
</dbReference>
<dbReference type="STRING" id="905079.L1J5U5"/>